<dbReference type="InterPro" id="IPR002347">
    <property type="entry name" value="SDR_fam"/>
</dbReference>
<dbReference type="Gene3D" id="3.40.50.720">
    <property type="entry name" value="NAD(P)-binding Rossmann-like Domain"/>
    <property type="match status" value="1"/>
</dbReference>
<proteinExistence type="predicted"/>
<dbReference type="EMBL" id="JAPJDO010000012">
    <property type="protein sequence ID" value="MCX2938150.1"/>
    <property type="molecule type" value="Genomic_DNA"/>
</dbReference>
<dbReference type="CDD" id="cd05233">
    <property type="entry name" value="SDR_c"/>
    <property type="match status" value="1"/>
</dbReference>
<dbReference type="InterPro" id="IPR003560">
    <property type="entry name" value="DHB_DH"/>
</dbReference>
<dbReference type="PANTHER" id="PTHR43975:SF2">
    <property type="entry name" value="EG:BACR7A4.14 PROTEIN-RELATED"/>
    <property type="match status" value="1"/>
</dbReference>
<comment type="caution">
    <text evidence="2">The sequence shown here is derived from an EMBL/GenBank/DDBJ whole genome shotgun (WGS) entry which is preliminary data.</text>
</comment>
<dbReference type="InterPro" id="IPR057326">
    <property type="entry name" value="KR_dom"/>
</dbReference>
<evidence type="ECO:0000259" key="1">
    <source>
        <dbReference type="SMART" id="SM00822"/>
    </source>
</evidence>
<reference evidence="2 3" key="1">
    <citation type="submission" date="2022-11" db="EMBL/GenBank/DDBJ databases">
        <title>Mycobacterium sp. nov.</title>
        <authorList>
            <person name="Papic B."/>
            <person name="Spicic S."/>
            <person name="Duvnjak S."/>
        </authorList>
    </citation>
    <scope>NUCLEOTIDE SEQUENCE [LARGE SCALE GENOMIC DNA]</scope>
    <source>
        <strain evidence="2 3">CVI_P4</strain>
    </source>
</reference>
<dbReference type="SUPFAM" id="SSF51735">
    <property type="entry name" value="NAD(P)-binding Rossmann-fold domains"/>
    <property type="match status" value="1"/>
</dbReference>
<organism evidence="2 3">
    <name type="scientific">Mycobacterium pinniadriaticum</name>
    <dbReference type="NCBI Taxonomy" id="2994102"/>
    <lineage>
        <taxon>Bacteria</taxon>
        <taxon>Bacillati</taxon>
        <taxon>Actinomycetota</taxon>
        <taxon>Actinomycetes</taxon>
        <taxon>Mycobacteriales</taxon>
        <taxon>Mycobacteriaceae</taxon>
        <taxon>Mycobacterium</taxon>
    </lineage>
</organism>
<dbReference type="InterPro" id="IPR036291">
    <property type="entry name" value="NAD(P)-bd_dom_sf"/>
</dbReference>
<name>A0ABT3SF79_9MYCO</name>
<protein>
    <submittedName>
        <fullName evidence="2">SDR family NAD(P)-dependent oxidoreductase</fullName>
    </submittedName>
</protein>
<dbReference type="SMART" id="SM00822">
    <property type="entry name" value="PKS_KR"/>
    <property type="match status" value="1"/>
</dbReference>
<sequence>MSNTPKSSPSSNVSTSMAFPAVGWSGSCITSCRVNSRPGKESSMVQISERKVVVVGASRGIGRVVALYLARHGAHVALAGRSVELLAEAVAVYPDQCTTVGCDVRDPDSCDAAIEQAVAALGGLDALIYAAGVTHFGEMAQTTAEQWHTVFDTNIIGAAVVTRAALPHLGAAEGNAVYLSSHSVSQQPPWAGIGAYICSKTALERMVQCWQHENPEVAFTTLGVGPTVSTVRDRQPEGSRFGAIWAQRELINGRQLDGAEHAAMITHILSSPARFTSTTIVPR</sequence>
<dbReference type="PANTHER" id="PTHR43975">
    <property type="entry name" value="ZGC:101858"/>
    <property type="match status" value="1"/>
</dbReference>
<dbReference type="PROSITE" id="PS51257">
    <property type="entry name" value="PROKAR_LIPOPROTEIN"/>
    <property type="match status" value="1"/>
</dbReference>
<dbReference type="Pfam" id="PF00106">
    <property type="entry name" value="adh_short"/>
    <property type="match status" value="1"/>
</dbReference>
<feature type="domain" description="Ketoreductase" evidence="1">
    <location>
        <begin position="50"/>
        <end position="234"/>
    </location>
</feature>
<dbReference type="Proteomes" id="UP001300745">
    <property type="component" value="Unassembled WGS sequence"/>
</dbReference>
<keyword evidence="3" id="KW-1185">Reference proteome</keyword>
<dbReference type="PRINTS" id="PR01397">
    <property type="entry name" value="DHBDHDRGNASE"/>
</dbReference>
<gene>
    <name evidence="2" type="ORF">ORI27_15690</name>
</gene>
<evidence type="ECO:0000313" key="2">
    <source>
        <dbReference type="EMBL" id="MCX2938150.1"/>
    </source>
</evidence>
<evidence type="ECO:0000313" key="3">
    <source>
        <dbReference type="Proteomes" id="UP001300745"/>
    </source>
</evidence>
<accession>A0ABT3SF79</accession>
<dbReference type="RefSeq" id="WP_265997923.1">
    <property type="nucleotide sequence ID" value="NZ_JAPJDN010000012.1"/>
</dbReference>